<accession>A0ABT3SAK7</accession>
<keyword evidence="1" id="KW-0812">Transmembrane</keyword>
<feature type="transmembrane region" description="Helical" evidence="1">
    <location>
        <begin position="132"/>
        <end position="156"/>
    </location>
</feature>
<dbReference type="EMBL" id="JAPJDO010000004">
    <property type="protein sequence ID" value="MCX2936417.1"/>
    <property type="molecule type" value="Genomic_DNA"/>
</dbReference>
<feature type="transmembrane region" description="Helical" evidence="1">
    <location>
        <begin position="168"/>
        <end position="189"/>
    </location>
</feature>
<name>A0ABT3SAK7_9MYCO</name>
<reference evidence="2 3" key="1">
    <citation type="submission" date="2022-11" db="EMBL/GenBank/DDBJ databases">
        <title>Mycobacterium sp. nov.</title>
        <authorList>
            <person name="Papic B."/>
            <person name="Spicic S."/>
            <person name="Duvnjak S."/>
        </authorList>
    </citation>
    <scope>NUCLEOTIDE SEQUENCE [LARGE SCALE GENOMIC DNA]</scope>
    <source>
        <strain evidence="2 3">CVI_P4</strain>
    </source>
</reference>
<evidence type="ECO:0008006" key="4">
    <source>
        <dbReference type="Google" id="ProtNLM"/>
    </source>
</evidence>
<feature type="transmembrane region" description="Helical" evidence="1">
    <location>
        <begin position="7"/>
        <end position="32"/>
    </location>
</feature>
<dbReference type="Proteomes" id="UP001300745">
    <property type="component" value="Unassembled WGS sequence"/>
</dbReference>
<gene>
    <name evidence="2" type="ORF">ORI27_06895</name>
</gene>
<evidence type="ECO:0000313" key="2">
    <source>
        <dbReference type="EMBL" id="MCX2936417.1"/>
    </source>
</evidence>
<keyword evidence="1" id="KW-1133">Transmembrane helix</keyword>
<feature type="transmembrane region" description="Helical" evidence="1">
    <location>
        <begin position="195"/>
        <end position="219"/>
    </location>
</feature>
<keyword evidence="3" id="KW-1185">Reference proteome</keyword>
<sequence length="234" mass="25728">MTHNRNLMLLVWTGPIGILFVLLGWMVFAGFLPPPSPTLTGSALTDLWSDHTNLKRAGMVLCIWGGSLYVPFTVAVGILLRRSQSEHAVLAATQTALGIFGTVFFSLNFLVLAAVAYRPDLPPQVLQPLHDLGFIMTFSPVAPFTFQYLAIGLAVLQDSSDRPLFSRWVGYANLWVGLLLIPACAIPFFKTGPMAWNGVLAFWIPVAVFVAWFFIMFVAMRNAVKVLTQASPNL</sequence>
<protein>
    <recommendedName>
        <fullName evidence="4">DUF4386 domain-containing protein</fullName>
    </recommendedName>
</protein>
<keyword evidence="1" id="KW-0472">Membrane</keyword>
<comment type="caution">
    <text evidence="2">The sequence shown here is derived from an EMBL/GenBank/DDBJ whole genome shotgun (WGS) entry which is preliminary data.</text>
</comment>
<feature type="transmembrane region" description="Helical" evidence="1">
    <location>
        <begin position="57"/>
        <end position="80"/>
    </location>
</feature>
<feature type="transmembrane region" description="Helical" evidence="1">
    <location>
        <begin position="92"/>
        <end position="117"/>
    </location>
</feature>
<dbReference type="RefSeq" id="WP_265995843.1">
    <property type="nucleotide sequence ID" value="NZ_JAPJDN010000004.1"/>
</dbReference>
<proteinExistence type="predicted"/>
<evidence type="ECO:0000256" key="1">
    <source>
        <dbReference type="SAM" id="Phobius"/>
    </source>
</evidence>
<organism evidence="2 3">
    <name type="scientific">Mycobacterium pinniadriaticum</name>
    <dbReference type="NCBI Taxonomy" id="2994102"/>
    <lineage>
        <taxon>Bacteria</taxon>
        <taxon>Bacillati</taxon>
        <taxon>Actinomycetota</taxon>
        <taxon>Actinomycetes</taxon>
        <taxon>Mycobacteriales</taxon>
        <taxon>Mycobacteriaceae</taxon>
        <taxon>Mycobacterium</taxon>
    </lineage>
</organism>
<evidence type="ECO:0000313" key="3">
    <source>
        <dbReference type="Proteomes" id="UP001300745"/>
    </source>
</evidence>